<keyword evidence="1" id="KW-0472">Membrane</keyword>
<gene>
    <name evidence="3" type="ORF">JKP88DRAFT_310412</name>
</gene>
<keyword evidence="3" id="KW-0645">Protease</keyword>
<feature type="transmembrane region" description="Helical" evidence="1">
    <location>
        <begin position="78"/>
        <end position="97"/>
    </location>
</feature>
<reference evidence="3" key="1">
    <citation type="submission" date="2021-02" db="EMBL/GenBank/DDBJ databases">
        <title>First Annotated Genome of the Yellow-green Alga Tribonema minus.</title>
        <authorList>
            <person name="Mahan K.M."/>
        </authorList>
    </citation>
    <scope>NUCLEOTIDE SEQUENCE</scope>
    <source>
        <strain evidence="3">UTEX B ZZ1240</strain>
    </source>
</reference>
<name>A0A835ZC13_9STRA</name>
<keyword evidence="1" id="KW-0812">Transmembrane</keyword>
<comment type="caution">
    <text evidence="3">The sequence shown here is derived from an EMBL/GenBank/DDBJ whole genome shotgun (WGS) entry which is preliminary data.</text>
</comment>
<keyword evidence="1" id="KW-1133">Transmembrane helix</keyword>
<feature type="transmembrane region" description="Helical" evidence="1">
    <location>
        <begin position="118"/>
        <end position="138"/>
    </location>
</feature>
<dbReference type="Pfam" id="PF02517">
    <property type="entry name" value="Rce1-like"/>
    <property type="match status" value="1"/>
</dbReference>
<feature type="non-terminal residue" evidence="3">
    <location>
        <position position="1"/>
    </location>
</feature>
<protein>
    <submittedName>
        <fullName evidence="3">CAAX protease self-immunity-domain-containing protein</fullName>
    </submittedName>
</protein>
<feature type="transmembrane region" description="Helical" evidence="1">
    <location>
        <begin position="6"/>
        <end position="24"/>
    </location>
</feature>
<dbReference type="AlphaFoldDB" id="A0A835ZC13"/>
<dbReference type="GO" id="GO:0004175">
    <property type="term" value="F:endopeptidase activity"/>
    <property type="evidence" value="ECO:0007669"/>
    <property type="project" value="UniProtKB-ARBA"/>
</dbReference>
<feature type="domain" description="CAAX prenyl protease 2/Lysostaphin resistance protein A-like" evidence="2">
    <location>
        <begin position="84"/>
        <end position="170"/>
    </location>
</feature>
<dbReference type="EMBL" id="JAFCMP010000113">
    <property type="protein sequence ID" value="KAG5186183.1"/>
    <property type="molecule type" value="Genomic_DNA"/>
</dbReference>
<keyword evidence="3" id="KW-0378">Hydrolase</keyword>
<evidence type="ECO:0000313" key="4">
    <source>
        <dbReference type="Proteomes" id="UP000664859"/>
    </source>
</evidence>
<dbReference type="Proteomes" id="UP000664859">
    <property type="component" value="Unassembled WGS sequence"/>
</dbReference>
<proteinExistence type="predicted"/>
<keyword evidence="4" id="KW-1185">Reference proteome</keyword>
<sequence length="203" mass="21118">VLVSQWLLVPIALAIAKALSLDILSTVSITGMDIGYGVLGALPVAGVMALLEITQWGWVQRISERTRTFLITLLGKDGGGIFGLFFALGVGIAAGVGEELMFRGLLQGGLQRYLSTEAAVAASAVVFGLLHAVTPMYAVCAGITGAYFSLLWLWSGNLVVPIVAHAVYDIGAMLLLSLQLRGESSAQGTSAAPPVATETTTLK</sequence>
<evidence type="ECO:0000256" key="1">
    <source>
        <dbReference type="SAM" id="Phobius"/>
    </source>
</evidence>
<feature type="transmembrane region" description="Helical" evidence="1">
    <location>
        <begin position="36"/>
        <end position="58"/>
    </location>
</feature>
<evidence type="ECO:0000313" key="3">
    <source>
        <dbReference type="EMBL" id="KAG5186183.1"/>
    </source>
</evidence>
<evidence type="ECO:0000259" key="2">
    <source>
        <dbReference type="Pfam" id="PF02517"/>
    </source>
</evidence>
<dbReference type="InterPro" id="IPR003675">
    <property type="entry name" value="Rce1/LyrA-like_dom"/>
</dbReference>
<dbReference type="PANTHER" id="PTHR43592:SF7">
    <property type="entry name" value="CAAX AMINO TERMINAL PROTEASE FAMILY PROTEIN"/>
    <property type="match status" value="1"/>
</dbReference>
<dbReference type="GO" id="GO:0006508">
    <property type="term" value="P:proteolysis"/>
    <property type="evidence" value="ECO:0007669"/>
    <property type="project" value="UniProtKB-KW"/>
</dbReference>
<organism evidence="3 4">
    <name type="scientific">Tribonema minus</name>
    <dbReference type="NCBI Taxonomy" id="303371"/>
    <lineage>
        <taxon>Eukaryota</taxon>
        <taxon>Sar</taxon>
        <taxon>Stramenopiles</taxon>
        <taxon>Ochrophyta</taxon>
        <taxon>PX clade</taxon>
        <taxon>Xanthophyceae</taxon>
        <taxon>Tribonematales</taxon>
        <taxon>Tribonemataceae</taxon>
        <taxon>Tribonema</taxon>
    </lineage>
</organism>
<dbReference type="PANTHER" id="PTHR43592">
    <property type="entry name" value="CAAX AMINO TERMINAL PROTEASE"/>
    <property type="match status" value="1"/>
</dbReference>
<dbReference type="OrthoDB" id="192835at2759"/>
<dbReference type="GO" id="GO:0080120">
    <property type="term" value="P:CAAX-box protein maturation"/>
    <property type="evidence" value="ECO:0007669"/>
    <property type="project" value="UniProtKB-ARBA"/>
</dbReference>
<accession>A0A835ZC13</accession>